<evidence type="ECO:0000313" key="3">
    <source>
        <dbReference type="Proteomes" id="UP000019484"/>
    </source>
</evidence>
<evidence type="ECO:0008006" key="4">
    <source>
        <dbReference type="Google" id="ProtNLM"/>
    </source>
</evidence>
<dbReference type="STRING" id="1182541.W9Y793"/>
<sequence>MQPLRYQSYASPSGYRSRQPAWSPPFLAGSSIADAGDSDSGIQLGMRSENVTYSSLPNPPEALLGASHRERCQEQFPTNSGSAASMSFGNIQASSFPPHPVFETGPEATSYHDFSPGGSKPYHSSAFPDDLFWDITQHDYGLGSCESDYALLDDGSTTLDNWTSPNTFIDPVTPSQKGQSSWPAPNTKENNLGGQPLATYDFQSPQLGHDLDLFGIGSNYISPQQMNLDAPRPDYPPLPELEEPFEYPAPMPGALPIASSSPYLPAWPLAEDVPTWLEHEPGGQTLWDADITTTTTQNASTTTGRPFLVRGALRDTSKDEYLVRCKEQGMSYKQIKESGGFDEAESTLRGRYRALTKPREARLRKPEWGQREIDLLFEGVAHCSKSSTGNLLPGTGVDAATISQFVNKVPWKQVAEYMENRGAYRYGNATVKKKYLEVLKARGISVPLD</sequence>
<organism evidence="2 3">
    <name type="scientific">Capronia coronata CBS 617.96</name>
    <dbReference type="NCBI Taxonomy" id="1182541"/>
    <lineage>
        <taxon>Eukaryota</taxon>
        <taxon>Fungi</taxon>
        <taxon>Dikarya</taxon>
        <taxon>Ascomycota</taxon>
        <taxon>Pezizomycotina</taxon>
        <taxon>Eurotiomycetes</taxon>
        <taxon>Chaetothyriomycetidae</taxon>
        <taxon>Chaetothyriales</taxon>
        <taxon>Herpotrichiellaceae</taxon>
        <taxon>Capronia</taxon>
    </lineage>
</organism>
<keyword evidence="3" id="KW-1185">Reference proteome</keyword>
<evidence type="ECO:0000256" key="1">
    <source>
        <dbReference type="SAM" id="MobiDB-lite"/>
    </source>
</evidence>
<name>W9Y793_9EURO</name>
<dbReference type="HOGENOM" id="CLU_609708_0_0_1"/>
<evidence type="ECO:0000313" key="2">
    <source>
        <dbReference type="EMBL" id="EXJ88373.1"/>
    </source>
</evidence>
<gene>
    <name evidence="2" type="ORF">A1O1_05303</name>
</gene>
<feature type="compositionally biased region" description="Polar residues" evidence="1">
    <location>
        <begin position="165"/>
        <end position="193"/>
    </location>
</feature>
<dbReference type="OrthoDB" id="3439209at2759"/>
<comment type="caution">
    <text evidence="2">The sequence shown here is derived from an EMBL/GenBank/DDBJ whole genome shotgun (WGS) entry which is preliminary data.</text>
</comment>
<dbReference type="eggNOG" id="ENOG502SRZH">
    <property type="taxonomic scope" value="Eukaryota"/>
</dbReference>
<dbReference type="Proteomes" id="UP000019484">
    <property type="component" value="Unassembled WGS sequence"/>
</dbReference>
<reference evidence="2 3" key="1">
    <citation type="submission" date="2013-03" db="EMBL/GenBank/DDBJ databases">
        <title>The Genome Sequence of Capronia coronata CBS 617.96.</title>
        <authorList>
            <consortium name="The Broad Institute Genomics Platform"/>
            <person name="Cuomo C."/>
            <person name="de Hoog S."/>
            <person name="Gorbushina A."/>
            <person name="Walker B."/>
            <person name="Young S.K."/>
            <person name="Zeng Q."/>
            <person name="Gargeya S."/>
            <person name="Fitzgerald M."/>
            <person name="Haas B."/>
            <person name="Abouelleil A."/>
            <person name="Allen A.W."/>
            <person name="Alvarado L."/>
            <person name="Arachchi H.M."/>
            <person name="Berlin A.M."/>
            <person name="Chapman S.B."/>
            <person name="Gainer-Dewar J."/>
            <person name="Goldberg J."/>
            <person name="Griggs A."/>
            <person name="Gujja S."/>
            <person name="Hansen M."/>
            <person name="Howarth C."/>
            <person name="Imamovic A."/>
            <person name="Ireland A."/>
            <person name="Larimer J."/>
            <person name="McCowan C."/>
            <person name="Murphy C."/>
            <person name="Pearson M."/>
            <person name="Poon T.W."/>
            <person name="Priest M."/>
            <person name="Roberts A."/>
            <person name="Saif S."/>
            <person name="Shea T."/>
            <person name="Sisk P."/>
            <person name="Sykes S."/>
            <person name="Wortman J."/>
            <person name="Nusbaum C."/>
            <person name="Birren B."/>
        </authorList>
    </citation>
    <scope>NUCLEOTIDE SEQUENCE [LARGE SCALE GENOMIC DNA]</scope>
    <source>
        <strain evidence="2 3">CBS 617.96</strain>
    </source>
</reference>
<dbReference type="EMBL" id="AMWN01000004">
    <property type="protein sequence ID" value="EXJ88373.1"/>
    <property type="molecule type" value="Genomic_DNA"/>
</dbReference>
<proteinExistence type="predicted"/>
<dbReference type="AlphaFoldDB" id="W9Y793"/>
<feature type="compositionally biased region" description="Low complexity" evidence="1">
    <location>
        <begin position="28"/>
        <end position="42"/>
    </location>
</feature>
<dbReference type="GeneID" id="19160178"/>
<dbReference type="RefSeq" id="XP_007724379.1">
    <property type="nucleotide sequence ID" value="XM_007726189.1"/>
</dbReference>
<feature type="region of interest" description="Disordered" evidence="1">
    <location>
        <begin position="1"/>
        <end position="43"/>
    </location>
</feature>
<feature type="region of interest" description="Disordered" evidence="1">
    <location>
        <begin position="165"/>
        <end position="195"/>
    </location>
</feature>
<accession>W9Y793</accession>
<protein>
    <recommendedName>
        <fullName evidence="4">Myb-like domain-containing protein</fullName>
    </recommendedName>
</protein>